<accession>A0A7J6H2W1</accession>
<dbReference type="AlphaFoldDB" id="A0A7J6H2W1"/>
<evidence type="ECO:0000256" key="2">
    <source>
        <dbReference type="SAM" id="Phobius"/>
    </source>
</evidence>
<sequence length="169" mass="19055">MSQSSNSVNSGRRYKEEIQWSRPICGYGFESVSALQELLIIQTESSMAAQITSGGGVGIDHKAPGNISRITIKTIQKIQVQLDNLKNELDRGCNFIMWIEASVRRSRNDLSGLFRRLEKIEANVKQLELQIQGRDEEIARIIKLLKNVKFAICVCVEILSVLLYMLLSV</sequence>
<dbReference type="Proteomes" id="UP000583929">
    <property type="component" value="Unassembled WGS sequence"/>
</dbReference>
<evidence type="ECO:0000313" key="4">
    <source>
        <dbReference type="Proteomes" id="UP000583929"/>
    </source>
</evidence>
<keyword evidence="2" id="KW-0812">Transmembrane</keyword>
<dbReference type="EMBL" id="JAATIQ010000068">
    <property type="protein sequence ID" value="KAF4389301.1"/>
    <property type="molecule type" value="Genomic_DNA"/>
</dbReference>
<evidence type="ECO:0000256" key="1">
    <source>
        <dbReference type="SAM" id="Coils"/>
    </source>
</evidence>
<organism evidence="3 4">
    <name type="scientific">Cannabis sativa</name>
    <name type="common">Hemp</name>
    <name type="synonym">Marijuana</name>
    <dbReference type="NCBI Taxonomy" id="3483"/>
    <lineage>
        <taxon>Eukaryota</taxon>
        <taxon>Viridiplantae</taxon>
        <taxon>Streptophyta</taxon>
        <taxon>Embryophyta</taxon>
        <taxon>Tracheophyta</taxon>
        <taxon>Spermatophyta</taxon>
        <taxon>Magnoliopsida</taxon>
        <taxon>eudicotyledons</taxon>
        <taxon>Gunneridae</taxon>
        <taxon>Pentapetalae</taxon>
        <taxon>rosids</taxon>
        <taxon>fabids</taxon>
        <taxon>Rosales</taxon>
        <taxon>Cannabaceae</taxon>
        <taxon>Cannabis</taxon>
    </lineage>
</organism>
<protein>
    <submittedName>
        <fullName evidence="3">Uncharacterized protein</fullName>
    </submittedName>
</protein>
<gene>
    <name evidence="3" type="ORF">G4B88_003114</name>
</gene>
<keyword evidence="2" id="KW-0472">Membrane</keyword>
<evidence type="ECO:0000313" key="3">
    <source>
        <dbReference type="EMBL" id="KAF4389301.1"/>
    </source>
</evidence>
<keyword evidence="1" id="KW-0175">Coiled coil</keyword>
<name>A0A7J6H2W1_CANSA</name>
<keyword evidence="2" id="KW-1133">Transmembrane helix</keyword>
<comment type="caution">
    <text evidence="3">The sequence shown here is derived from an EMBL/GenBank/DDBJ whole genome shotgun (WGS) entry which is preliminary data.</text>
</comment>
<feature type="transmembrane region" description="Helical" evidence="2">
    <location>
        <begin position="148"/>
        <end position="167"/>
    </location>
</feature>
<reference evidence="3 4" key="1">
    <citation type="journal article" date="2020" name="bioRxiv">
        <title>Sequence and annotation of 42 cannabis genomes reveals extensive copy number variation in cannabinoid synthesis and pathogen resistance genes.</title>
        <authorList>
            <person name="Mckernan K.J."/>
            <person name="Helbert Y."/>
            <person name="Kane L.T."/>
            <person name="Ebling H."/>
            <person name="Zhang L."/>
            <person name="Liu B."/>
            <person name="Eaton Z."/>
            <person name="Mclaughlin S."/>
            <person name="Kingan S."/>
            <person name="Baybayan P."/>
            <person name="Concepcion G."/>
            <person name="Jordan M."/>
            <person name="Riva A."/>
            <person name="Barbazuk W."/>
            <person name="Harkins T."/>
        </authorList>
    </citation>
    <scope>NUCLEOTIDE SEQUENCE [LARGE SCALE GENOMIC DNA]</scope>
    <source>
        <strain evidence="4">cv. Jamaican Lion 4</strain>
        <tissue evidence="3">Leaf</tissue>
    </source>
</reference>
<keyword evidence="4" id="KW-1185">Reference proteome</keyword>
<proteinExistence type="predicted"/>
<feature type="coiled-coil region" evidence="1">
    <location>
        <begin position="103"/>
        <end position="137"/>
    </location>
</feature>